<evidence type="ECO:0000256" key="2">
    <source>
        <dbReference type="ARBA" id="ARBA00006448"/>
    </source>
</evidence>
<keyword evidence="3" id="KW-1003">Cell membrane</keyword>
<comment type="caution">
    <text evidence="9">The sequence shown here is derived from an EMBL/GenBank/DDBJ whole genome shotgun (WGS) entry which is preliminary data.</text>
</comment>
<dbReference type="Gene3D" id="3.30.240.20">
    <property type="entry name" value="bsu07140 like domains"/>
    <property type="match status" value="1"/>
</dbReference>
<feature type="transmembrane region" description="Helical" evidence="7">
    <location>
        <begin position="48"/>
        <end position="66"/>
    </location>
</feature>
<evidence type="ECO:0000256" key="4">
    <source>
        <dbReference type="ARBA" id="ARBA00022692"/>
    </source>
</evidence>
<dbReference type="GO" id="GO:0005886">
    <property type="term" value="C:plasma membrane"/>
    <property type="evidence" value="ECO:0007669"/>
    <property type="project" value="UniProtKB-SubCell"/>
</dbReference>
<dbReference type="RefSeq" id="WP_040549121.1">
    <property type="nucleotide sequence ID" value="NZ_JACCEX010000003.1"/>
</dbReference>
<evidence type="ECO:0000256" key="1">
    <source>
        <dbReference type="ARBA" id="ARBA00004651"/>
    </source>
</evidence>
<evidence type="ECO:0000256" key="3">
    <source>
        <dbReference type="ARBA" id="ARBA00022475"/>
    </source>
</evidence>
<accession>A0A2U1CKM7</accession>
<comment type="similarity">
    <text evidence="2">Belongs to the UPF0702 family.</text>
</comment>
<feature type="transmembrane region" description="Helical" evidence="7">
    <location>
        <begin position="72"/>
        <end position="91"/>
    </location>
</feature>
<dbReference type="PANTHER" id="PTHR34582:SF6">
    <property type="entry name" value="UPF0702 TRANSMEMBRANE PROTEIN YCAP"/>
    <property type="match status" value="1"/>
</dbReference>
<proteinExistence type="inferred from homology"/>
<dbReference type="STRING" id="1231391.GCA_000308195_02376"/>
<dbReference type="Pfam" id="PF04239">
    <property type="entry name" value="DUF421"/>
    <property type="match status" value="1"/>
</dbReference>
<protein>
    <submittedName>
        <fullName evidence="9">Uncharacterized membrane protein YcaP (DUF421 family)</fullName>
    </submittedName>
</protein>
<dbReference type="InterPro" id="IPR007353">
    <property type="entry name" value="DUF421"/>
</dbReference>
<dbReference type="EMBL" id="QEKO01000003">
    <property type="protein sequence ID" value="PVY61557.1"/>
    <property type="molecule type" value="Genomic_DNA"/>
</dbReference>
<keyword evidence="5 7" id="KW-1133">Transmembrane helix</keyword>
<comment type="subcellular location">
    <subcellularLocation>
        <location evidence="1">Cell membrane</location>
        <topology evidence="1">Multi-pass membrane protein</topology>
    </subcellularLocation>
</comment>
<evidence type="ECO:0000256" key="6">
    <source>
        <dbReference type="ARBA" id="ARBA00023136"/>
    </source>
</evidence>
<keyword evidence="10" id="KW-1185">Reference proteome</keyword>
<dbReference type="Proteomes" id="UP000246145">
    <property type="component" value="Unassembled WGS sequence"/>
</dbReference>
<reference evidence="9 10" key="1">
    <citation type="submission" date="2018-04" db="EMBL/GenBank/DDBJ databases">
        <title>Genomic Encyclopedia of Type Strains, Phase IV (KMG-IV): sequencing the most valuable type-strain genomes for metagenomic binning, comparative biology and taxonomic classification.</title>
        <authorList>
            <person name="Goeker M."/>
        </authorList>
    </citation>
    <scope>NUCLEOTIDE SEQUENCE [LARGE SCALE GENOMIC DNA]</scope>
    <source>
        <strain evidence="9 10">DSM 10065</strain>
    </source>
</reference>
<dbReference type="AlphaFoldDB" id="A0A2U1CKM7"/>
<dbReference type="InterPro" id="IPR023090">
    <property type="entry name" value="UPF0702_alpha/beta_dom_sf"/>
</dbReference>
<keyword evidence="6 7" id="KW-0472">Membrane</keyword>
<evidence type="ECO:0000259" key="8">
    <source>
        <dbReference type="Pfam" id="PF04239"/>
    </source>
</evidence>
<keyword evidence="4 7" id="KW-0812">Transmembrane</keyword>
<sequence length="175" mass="18873">MPDLGEIFALQEGMLAMVVRGTAVYWVVLILLRLAGRREIGSLGTADLLVLVLVADAVGNALSGGSPSLTDGLTVVATIVAWSVVLDRAAYYSPFVHRLLEPARVCLIRDGRIIRAGLRHEHVGRSELMEQLRLKGIESITEVKRAYLESNGQFSVIKVGPDAPEASSTLAESDH</sequence>
<evidence type="ECO:0000256" key="5">
    <source>
        <dbReference type="ARBA" id="ARBA00022989"/>
    </source>
</evidence>
<dbReference type="PANTHER" id="PTHR34582">
    <property type="entry name" value="UPF0702 TRANSMEMBRANE PROTEIN YCAP"/>
    <property type="match status" value="1"/>
</dbReference>
<evidence type="ECO:0000313" key="10">
    <source>
        <dbReference type="Proteomes" id="UP000246145"/>
    </source>
</evidence>
<feature type="transmembrane region" description="Helical" evidence="7">
    <location>
        <begin position="14"/>
        <end position="36"/>
    </location>
</feature>
<evidence type="ECO:0000313" key="9">
    <source>
        <dbReference type="EMBL" id="PVY61557.1"/>
    </source>
</evidence>
<name>A0A2U1CKM7_9BURK</name>
<feature type="domain" description="YetF C-terminal" evidence="8">
    <location>
        <begin position="94"/>
        <end position="161"/>
    </location>
</feature>
<evidence type="ECO:0000256" key="7">
    <source>
        <dbReference type="SAM" id="Phobius"/>
    </source>
</evidence>
<gene>
    <name evidence="9" type="ORF">C7440_2282</name>
</gene>
<organism evidence="9 10">
    <name type="scientific">Pusillimonas noertemannii</name>
    <dbReference type="NCBI Taxonomy" id="305977"/>
    <lineage>
        <taxon>Bacteria</taxon>
        <taxon>Pseudomonadati</taxon>
        <taxon>Pseudomonadota</taxon>
        <taxon>Betaproteobacteria</taxon>
        <taxon>Burkholderiales</taxon>
        <taxon>Alcaligenaceae</taxon>
        <taxon>Pusillimonas</taxon>
    </lineage>
</organism>